<name>A0AAV1A141_VICFA</name>
<feature type="region of interest" description="Disordered" evidence="1">
    <location>
        <begin position="29"/>
        <end position="109"/>
    </location>
</feature>
<evidence type="ECO:0000313" key="3">
    <source>
        <dbReference type="Proteomes" id="UP001157006"/>
    </source>
</evidence>
<keyword evidence="3" id="KW-1185">Reference proteome</keyword>
<dbReference type="EMBL" id="OX451738">
    <property type="protein sequence ID" value="CAI8604181.1"/>
    <property type="molecule type" value="Genomic_DNA"/>
</dbReference>
<organism evidence="2 3">
    <name type="scientific">Vicia faba</name>
    <name type="common">Broad bean</name>
    <name type="synonym">Faba vulgaris</name>
    <dbReference type="NCBI Taxonomy" id="3906"/>
    <lineage>
        <taxon>Eukaryota</taxon>
        <taxon>Viridiplantae</taxon>
        <taxon>Streptophyta</taxon>
        <taxon>Embryophyta</taxon>
        <taxon>Tracheophyta</taxon>
        <taxon>Spermatophyta</taxon>
        <taxon>Magnoliopsida</taxon>
        <taxon>eudicotyledons</taxon>
        <taxon>Gunneridae</taxon>
        <taxon>Pentapetalae</taxon>
        <taxon>rosids</taxon>
        <taxon>fabids</taxon>
        <taxon>Fabales</taxon>
        <taxon>Fabaceae</taxon>
        <taxon>Papilionoideae</taxon>
        <taxon>50 kb inversion clade</taxon>
        <taxon>NPAAA clade</taxon>
        <taxon>Hologalegina</taxon>
        <taxon>IRL clade</taxon>
        <taxon>Fabeae</taxon>
        <taxon>Vicia</taxon>
    </lineage>
</organism>
<evidence type="ECO:0000313" key="2">
    <source>
        <dbReference type="EMBL" id="CAI8604181.1"/>
    </source>
</evidence>
<protein>
    <submittedName>
        <fullName evidence="2">Uncharacterized protein</fullName>
    </submittedName>
</protein>
<sequence length="109" mass="12182">MSQNSRDIFKTLSVSNTLPELKTVKVPQATNNKNKIASTKVSTKNQARCKTPLKGSKLPEKESQQVKDPISMKKRIHTKEVKPPEPKDHVMTSNTAADTMLLDYTEGNM</sequence>
<feature type="compositionally biased region" description="Basic and acidic residues" evidence="1">
    <location>
        <begin position="78"/>
        <end position="90"/>
    </location>
</feature>
<dbReference type="AlphaFoldDB" id="A0AAV1A141"/>
<reference evidence="2 3" key="1">
    <citation type="submission" date="2023-01" db="EMBL/GenBank/DDBJ databases">
        <authorList>
            <person name="Kreplak J."/>
        </authorList>
    </citation>
    <scope>NUCLEOTIDE SEQUENCE [LARGE SCALE GENOMIC DNA]</scope>
</reference>
<dbReference type="Proteomes" id="UP001157006">
    <property type="component" value="Chromosome 3"/>
</dbReference>
<evidence type="ECO:0000256" key="1">
    <source>
        <dbReference type="SAM" id="MobiDB-lite"/>
    </source>
</evidence>
<proteinExistence type="predicted"/>
<feature type="compositionally biased region" description="Polar residues" evidence="1">
    <location>
        <begin position="29"/>
        <end position="48"/>
    </location>
</feature>
<accession>A0AAV1A141</accession>
<gene>
    <name evidence="2" type="ORF">VFH_III120640</name>
</gene>